<dbReference type="AlphaFoldDB" id="A0A9E5MJ63"/>
<dbReference type="Gene3D" id="3.90.1150.200">
    <property type="match status" value="1"/>
</dbReference>
<dbReference type="SUPFAM" id="SSF159888">
    <property type="entry name" value="YdhG-like"/>
    <property type="match status" value="1"/>
</dbReference>
<protein>
    <submittedName>
        <fullName evidence="2">DUF1801 domain-containing protein</fullName>
    </submittedName>
</protein>
<reference evidence="2 3" key="1">
    <citation type="submission" date="2020-03" db="EMBL/GenBank/DDBJ databases">
        <title>Chryseoglobus sp. isolated from a deep-sea seamount.</title>
        <authorList>
            <person name="Zhang D.-C."/>
        </authorList>
    </citation>
    <scope>NUCLEOTIDE SEQUENCE [LARGE SCALE GENOMIC DNA]</scope>
    <source>
        <strain evidence="2 3">KN1116</strain>
    </source>
</reference>
<dbReference type="OrthoDB" id="32458at2"/>
<gene>
    <name evidence="2" type="ORF">FK219_011470</name>
</gene>
<feature type="compositionally biased region" description="Polar residues" evidence="1">
    <location>
        <begin position="1"/>
        <end position="13"/>
    </location>
</feature>
<accession>A0A9E5MJ63</accession>
<proteinExistence type="predicted"/>
<feature type="compositionally biased region" description="Basic and acidic residues" evidence="1">
    <location>
        <begin position="16"/>
        <end position="31"/>
    </location>
</feature>
<dbReference type="Proteomes" id="UP000818266">
    <property type="component" value="Unassembled WGS sequence"/>
</dbReference>
<evidence type="ECO:0000256" key="1">
    <source>
        <dbReference type="SAM" id="MobiDB-lite"/>
    </source>
</evidence>
<keyword evidence="3" id="KW-1185">Reference proteome</keyword>
<evidence type="ECO:0000313" key="3">
    <source>
        <dbReference type="Proteomes" id="UP000818266"/>
    </source>
</evidence>
<sequence length="153" mass="16405">MSSESRASTSTDGFTAEERAAMKERAAELRAQKGRTKGAAKAAAELQDVLDAIAKLPDDADRALAERLHVVITEAGPQLAPRTWYGMPAYALDGKVLCFVQPASKFDTRYTTLGFNDTAQLDDGAMWPASFAVTSLGPAEQKTITELVQRAIG</sequence>
<organism evidence="2 3">
    <name type="scientific">Microcella pacifica</name>
    <dbReference type="NCBI Taxonomy" id="2591847"/>
    <lineage>
        <taxon>Bacteria</taxon>
        <taxon>Bacillati</taxon>
        <taxon>Actinomycetota</taxon>
        <taxon>Actinomycetes</taxon>
        <taxon>Micrococcales</taxon>
        <taxon>Microbacteriaceae</taxon>
        <taxon>Microcella</taxon>
    </lineage>
</organism>
<name>A0A9E5MJ63_9MICO</name>
<evidence type="ECO:0000313" key="2">
    <source>
        <dbReference type="EMBL" id="NHF63843.1"/>
    </source>
</evidence>
<dbReference type="EMBL" id="VIKT02000022">
    <property type="protein sequence ID" value="NHF63843.1"/>
    <property type="molecule type" value="Genomic_DNA"/>
</dbReference>
<comment type="caution">
    <text evidence="2">The sequence shown here is derived from an EMBL/GenBank/DDBJ whole genome shotgun (WGS) entry which is preliminary data.</text>
</comment>
<feature type="region of interest" description="Disordered" evidence="1">
    <location>
        <begin position="1"/>
        <end position="38"/>
    </location>
</feature>
<dbReference type="RefSeq" id="WP_152584053.1">
    <property type="nucleotide sequence ID" value="NZ_VIKT02000022.1"/>
</dbReference>